<dbReference type="EMBL" id="JNBR01001836">
    <property type="protein sequence ID" value="OQR84765.1"/>
    <property type="molecule type" value="Genomic_DNA"/>
</dbReference>
<sequence length="314" mass="34515">MNSPRTPQVYVPLPSAKTPTASIIDNGTFLGLNLDDLRPFRIDVGDLVGSRTLASGAYGQVSLGSFRGSTVAIKSSLRKKSTLADVQCFIDEIKLTARFDSPYIIKLIGVAWTNPSDLQCVLEYMDMGDLRSHLSCTTPETYSWADKTQCILSIVEGLVYLHSLDIIHRDMKSKNVLLDSTKGTKLSDFGVSREDTQETMTVGVGTYRWMAPEILREGHYTVAADIYSFGMILSEFDTHMIPYSDMKNPKTGKALVDTALIGLVLNGEIRPTISDECPAWIRDMAIACVAMDPAARPTAYELSSLVRKNTLVAV</sequence>
<accession>A0A1V9YG97</accession>
<dbReference type="PROSITE" id="PS50011">
    <property type="entry name" value="PROTEIN_KINASE_DOM"/>
    <property type="match status" value="1"/>
</dbReference>
<dbReference type="Proteomes" id="UP000243579">
    <property type="component" value="Unassembled WGS sequence"/>
</dbReference>
<dbReference type="InterPro" id="IPR051681">
    <property type="entry name" value="Ser/Thr_Kinases-Pseudokinases"/>
</dbReference>
<comment type="caution">
    <text evidence="2">The sequence shown here is derived from an EMBL/GenBank/DDBJ whole genome shotgun (WGS) entry which is preliminary data.</text>
</comment>
<name>A0A1V9YG97_ACHHY</name>
<evidence type="ECO:0000259" key="1">
    <source>
        <dbReference type="PROSITE" id="PS50011"/>
    </source>
</evidence>
<dbReference type="GO" id="GO:0005524">
    <property type="term" value="F:ATP binding"/>
    <property type="evidence" value="ECO:0007669"/>
    <property type="project" value="InterPro"/>
</dbReference>
<proteinExistence type="predicted"/>
<evidence type="ECO:0000313" key="3">
    <source>
        <dbReference type="Proteomes" id="UP000243579"/>
    </source>
</evidence>
<dbReference type="Gene3D" id="3.30.200.20">
    <property type="entry name" value="Phosphorylase Kinase, domain 1"/>
    <property type="match status" value="1"/>
</dbReference>
<organism evidence="2 3">
    <name type="scientific">Achlya hypogyna</name>
    <name type="common">Oomycete</name>
    <name type="synonym">Protoachlya hypogyna</name>
    <dbReference type="NCBI Taxonomy" id="1202772"/>
    <lineage>
        <taxon>Eukaryota</taxon>
        <taxon>Sar</taxon>
        <taxon>Stramenopiles</taxon>
        <taxon>Oomycota</taxon>
        <taxon>Saprolegniomycetes</taxon>
        <taxon>Saprolegniales</taxon>
        <taxon>Achlyaceae</taxon>
        <taxon>Achlya</taxon>
    </lineage>
</organism>
<dbReference type="InterPro" id="IPR008271">
    <property type="entry name" value="Ser/Thr_kinase_AS"/>
</dbReference>
<dbReference type="Gene3D" id="1.10.510.10">
    <property type="entry name" value="Transferase(Phosphotransferase) domain 1"/>
    <property type="match status" value="1"/>
</dbReference>
<feature type="domain" description="Protein kinase" evidence="1">
    <location>
        <begin position="47"/>
        <end position="312"/>
    </location>
</feature>
<reference evidence="2 3" key="1">
    <citation type="journal article" date="2014" name="Genome Biol. Evol.">
        <title>The secreted proteins of Achlya hypogyna and Thraustotheca clavata identify the ancestral oomycete secretome and reveal gene acquisitions by horizontal gene transfer.</title>
        <authorList>
            <person name="Misner I."/>
            <person name="Blouin N."/>
            <person name="Leonard G."/>
            <person name="Richards T.A."/>
            <person name="Lane C.E."/>
        </authorList>
    </citation>
    <scope>NUCLEOTIDE SEQUENCE [LARGE SCALE GENOMIC DNA]</scope>
    <source>
        <strain evidence="2 3">ATCC 48635</strain>
    </source>
</reference>
<dbReference type="InterPro" id="IPR011009">
    <property type="entry name" value="Kinase-like_dom_sf"/>
</dbReference>
<protein>
    <submittedName>
        <fullName evidence="2">Protein kinase</fullName>
    </submittedName>
</protein>
<gene>
    <name evidence="2" type="ORF">ACHHYP_12962</name>
</gene>
<dbReference type="PRINTS" id="PR00109">
    <property type="entry name" value="TYRKINASE"/>
</dbReference>
<dbReference type="InterPro" id="IPR001245">
    <property type="entry name" value="Ser-Thr/Tyr_kinase_cat_dom"/>
</dbReference>
<dbReference type="SUPFAM" id="SSF56112">
    <property type="entry name" value="Protein kinase-like (PK-like)"/>
    <property type="match status" value="1"/>
</dbReference>
<dbReference type="PANTHER" id="PTHR44329:SF214">
    <property type="entry name" value="PROTEIN KINASE DOMAIN-CONTAINING PROTEIN"/>
    <property type="match status" value="1"/>
</dbReference>
<dbReference type="OrthoDB" id="72260at2759"/>
<dbReference type="STRING" id="1202772.A0A1V9YG97"/>
<dbReference type="SMART" id="SM00220">
    <property type="entry name" value="S_TKc"/>
    <property type="match status" value="1"/>
</dbReference>
<dbReference type="Pfam" id="PF00069">
    <property type="entry name" value="Pkinase"/>
    <property type="match status" value="1"/>
</dbReference>
<dbReference type="GO" id="GO:0004674">
    <property type="term" value="F:protein serine/threonine kinase activity"/>
    <property type="evidence" value="ECO:0007669"/>
    <property type="project" value="TreeGrafter"/>
</dbReference>
<dbReference type="PROSITE" id="PS00108">
    <property type="entry name" value="PROTEIN_KINASE_ST"/>
    <property type="match status" value="1"/>
</dbReference>
<dbReference type="PIRSF" id="PIRSF000654">
    <property type="entry name" value="Integrin-linked_kinase"/>
    <property type="match status" value="1"/>
</dbReference>
<keyword evidence="2" id="KW-0808">Transferase</keyword>
<keyword evidence="3" id="KW-1185">Reference proteome</keyword>
<keyword evidence="2" id="KW-0418">Kinase</keyword>
<evidence type="ECO:0000313" key="2">
    <source>
        <dbReference type="EMBL" id="OQR84765.1"/>
    </source>
</evidence>
<dbReference type="PANTHER" id="PTHR44329">
    <property type="entry name" value="SERINE/THREONINE-PROTEIN KINASE TNNI3K-RELATED"/>
    <property type="match status" value="1"/>
</dbReference>
<dbReference type="InterPro" id="IPR000719">
    <property type="entry name" value="Prot_kinase_dom"/>
</dbReference>
<dbReference type="AlphaFoldDB" id="A0A1V9YG97"/>